<dbReference type="Proteomes" id="UP000274756">
    <property type="component" value="Unassembled WGS sequence"/>
</dbReference>
<organism evidence="2 4">
    <name type="scientific">Dracunculus medinensis</name>
    <name type="common">Guinea worm</name>
    <dbReference type="NCBI Taxonomy" id="318479"/>
    <lineage>
        <taxon>Eukaryota</taxon>
        <taxon>Metazoa</taxon>
        <taxon>Ecdysozoa</taxon>
        <taxon>Nematoda</taxon>
        <taxon>Chromadorea</taxon>
        <taxon>Rhabditida</taxon>
        <taxon>Spirurina</taxon>
        <taxon>Dracunculoidea</taxon>
        <taxon>Dracunculidae</taxon>
        <taxon>Dracunculus</taxon>
    </lineage>
</organism>
<gene>
    <name evidence="1" type="ORF">DME_LOCUS7699</name>
</gene>
<dbReference type="AlphaFoldDB" id="A0A0N4U9D8"/>
<sequence length="948" mass="108109">MKEEVEKKKDTLVYFSREITVLTVIAFVRSTDLHENLTEGRVSRENMGARGIDRCLTDLLIKTNELLENEYFLDYLLNDPPNFDWSLLMKFSTVTKEIGENRAMHANRIQRKIAFSAFKTLLSHQLTVHHIKGAFNSKDLSLSQANSLISILNLHTSYFASSDVGNDALELLLRILQTYTLVDVEVHHLRSNSIWDCASNIYGRTLDKGEQPIILLICAQIMLSAISLSYSTVFMHRCEKLIEEITTMIRKAISSFNKIANNGKLCGTLFTIASTVMEKFGTFSDLTNLLSVNISLIWKRHELMDVNESFFNLINNFIILCYPNCVISLCPVIIDSVLNAVIISVKDYIDQFRLPGKFIYRKIPVPKLNSSAYSLICRSITLIHLFDSLPFISAAKRCRTSSFLSSLIESNVEPAYKIAETIFNRWRQCFSIDYKQEILKILLELSVSIESEELFCCHMRTVLSIVDNDSENLLTKDLCNDLWKFSLSMLHFPRVSDAAARLISVIAVPCAKILSLNDLSLTESIVASVARLNSFSSDLVKLLAVIISNISNFDIDERSSFRLNAELMLWDVKWPKQWRFRCELLDFLISPNSIRSLCPEALLHILNYNPSYILSREEKSINELERSLMKLLVIEQKHVKECDQIQTAIGNSVFVVPEILNSLIKILKKLWSDVKDGGSKIREIIRLEIWVFLHLLCGAVRKYDPNSLSLNIIVEYLASLDDEIMLIIQSATEIVKVLELIEDWVFVSNSIRYAIYDKYTLLPELTRFVIHFDFDIDPTCLIDDLKKYRELLTKGSTLLLALRYDPVWMRDNEILQMTLREGIPEILSFVTYKLLEPPLLHDIHIRIFSYLIDLGSNSLYKDPPVTISMPSNAIVNGSGLLDTVSGAHDAPSPVIFDKELQLTISLPKSDLIGGDWNARADSRCRHLMVGKYGTAVRYDPICSSFCRA</sequence>
<evidence type="ECO:0000313" key="3">
    <source>
        <dbReference type="Proteomes" id="UP000274756"/>
    </source>
</evidence>
<accession>A0A0N4U9D8</accession>
<evidence type="ECO:0000313" key="1">
    <source>
        <dbReference type="EMBL" id="VDN57726.1"/>
    </source>
</evidence>
<reference evidence="4" key="1">
    <citation type="submission" date="2017-02" db="UniProtKB">
        <authorList>
            <consortium name="WormBaseParasite"/>
        </authorList>
    </citation>
    <scope>IDENTIFICATION</scope>
</reference>
<dbReference type="EMBL" id="UYYG01001162">
    <property type="protein sequence ID" value="VDN57726.1"/>
    <property type="molecule type" value="Genomic_DNA"/>
</dbReference>
<keyword evidence="3" id="KW-1185">Reference proteome</keyword>
<dbReference type="STRING" id="318479.A0A0N4U9D8"/>
<evidence type="ECO:0000313" key="2">
    <source>
        <dbReference type="Proteomes" id="UP000038040"/>
    </source>
</evidence>
<reference evidence="1 3" key="2">
    <citation type="submission" date="2018-11" db="EMBL/GenBank/DDBJ databases">
        <authorList>
            <consortium name="Pathogen Informatics"/>
        </authorList>
    </citation>
    <scope>NUCLEOTIDE SEQUENCE [LARGE SCALE GENOMIC DNA]</scope>
</reference>
<dbReference type="WBParaSite" id="DME_0000369401-mRNA-1">
    <property type="protein sequence ID" value="DME_0000369401-mRNA-1"/>
    <property type="gene ID" value="DME_0000369401"/>
</dbReference>
<protein>
    <submittedName>
        <fullName evidence="4">Non-specific serine/threonine protein kinase</fullName>
    </submittedName>
</protein>
<evidence type="ECO:0000313" key="4">
    <source>
        <dbReference type="WBParaSite" id="DME_0000369401-mRNA-1"/>
    </source>
</evidence>
<proteinExistence type="predicted"/>
<name>A0A0N4U9D8_DRAME</name>
<dbReference type="Proteomes" id="UP000038040">
    <property type="component" value="Unplaced"/>
</dbReference>